<feature type="region of interest" description="Disordered" evidence="1">
    <location>
        <begin position="1"/>
        <end position="48"/>
    </location>
</feature>
<accession>A0A968KV19</accession>
<evidence type="ECO:0000313" key="3">
    <source>
        <dbReference type="EMBL" id="NIZ69710.1"/>
    </source>
</evidence>
<feature type="domain" description="Flagellar hook-length control protein-like C-terminal" evidence="2">
    <location>
        <begin position="288"/>
        <end position="359"/>
    </location>
</feature>
<proteinExistence type="predicted"/>
<dbReference type="CDD" id="cd17470">
    <property type="entry name" value="T3SS_Flik_C"/>
    <property type="match status" value="1"/>
</dbReference>
<protein>
    <submittedName>
        <fullName evidence="3">Flagellar hook-length control protein FliK</fullName>
    </submittedName>
</protein>
<keyword evidence="3" id="KW-0282">Flagellum</keyword>
<organism evidence="3 4">
    <name type="scientific">Entomospira culicis</name>
    <dbReference type="NCBI Taxonomy" id="2719989"/>
    <lineage>
        <taxon>Bacteria</taxon>
        <taxon>Pseudomonadati</taxon>
        <taxon>Spirochaetota</taxon>
        <taxon>Spirochaetia</taxon>
        <taxon>Spirochaetales</taxon>
        <taxon>Spirochaetaceae</taxon>
        <taxon>Entomospira</taxon>
    </lineage>
</organism>
<dbReference type="EMBL" id="JAATLM010000001">
    <property type="protein sequence ID" value="NIZ69710.1"/>
    <property type="molecule type" value="Genomic_DNA"/>
</dbReference>
<keyword evidence="3" id="KW-0969">Cilium</keyword>
<dbReference type="AlphaFoldDB" id="A0A968KV19"/>
<dbReference type="Gene3D" id="3.30.750.140">
    <property type="match status" value="1"/>
</dbReference>
<evidence type="ECO:0000259" key="2">
    <source>
        <dbReference type="Pfam" id="PF02120"/>
    </source>
</evidence>
<dbReference type="InterPro" id="IPR038610">
    <property type="entry name" value="FliK-like_C_sf"/>
</dbReference>
<gene>
    <name evidence="3" type="ORF">HCT48_05725</name>
</gene>
<dbReference type="RefSeq" id="WP_167695794.1">
    <property type="nucleotide sequence ID" value="NZ_CP118181.1"/>
</dbReference>
<feature type="compositionally biased region" description="Basic and acidic residues" evidence="1">
    <location>
        <begin position="15"/>
        <end position="48"/>
    </location>
</feature>
<keyword evidence="4" id="KW-1185">Reference proteome</keyword>
<reference evidence="3" key="1">
    <citation type="submission" date="2020-03" db="EMBL/GenBank/DDBJ databases">
        <title>Spirochaetal bacteria isolated from arthropods constitute a novel genus Entomospira genus novum within the order Spirochaetales.</title>
        <authorList>
            <person name="Grana-Miraglia L."/>
            <person name="Sikutova S."/>
            <person name="Fingerle V."/>
            <person name="Sing A."/>
            <person name="Castillo-Ramirez S."/>
            <person name="Margos G."/>
            <person name="Rudolf I."/>
        </authorList>
    </citation>
    <scope>NUCLEOTIDE SEQUENCE</scope>
    <source>
        <strain evidence="3">BR149</strain>
    </source>
</reference>
<evidence type="ECO:0000313" key="4">
    <source>
        <dbReference type="Proteomes" id="UP000778951"/>
    </source>
</evidence>
<keyword evidence="3" id="KW-0966">Cell projection</keyword>
<feature type="region of interest" description="Disordered" evidence="1">
    <location>
        <begin position="353"/>
        <end position="379"/>
    </location>
</feature>
<name>A0A968KV19_9SPIO</name>
<comment type="caution">
    <text evidence="3">The sequence shown here is derived from an EMBL/GenBank/DDBJ whole genome shotgun (WGS) entry which is preliminary data.</text>
</comment>
<dbReference type="Proteomes" id="UP000778951">
    <property type="component" value="Unassembled WGS sequence"/>
</dbReference>
<dbReference type="InterPro" id="IPR021136">
    <property type="entry name" value="Flagellar_hook_control-like_C"/>
</dbReference>
<evidence type="ECO:0000256" key="1">
    <source>
        <dbReference type="SAM" id="MobiDB-lite"/>
    </source>
</evidence>
<dbReference type="Pfam" id="PF02120">
    <property type="entry name" value="Flg_hook"/>
    <property type="match status" value="1"/>
</dbReference>
<sequence>MQIPFIQSDITSVRVESDKGSSRSFERSESTHQPQTREREAGVAEERDLRVDSLLREDAPSEDALDVIGEGVGDQESQVSLVALMQQAMAVEEGTTESEEITNIEMIDMRELLEEDGDASVLNWVAFGGNAQEKELFSMNRDFAVAQQIDKYAQNQPQKSPRGAEEVRELLANMQGSALPESEEIIMPLVMPKESVSVNKSASAGMELTQLLKGEQKATERVGMKVDESLVNREMTLIVNQVRSESDMPKPLLDVAQKLEIQNAVRQALLQGGNTEIVQRAQFVVRTEEMGEIRLMLRPEHLGTVRVNLVVEDGRILGRIVVANEHVKAAFDDNMKDLRDAFLKSGFESDFDVDYQGSGEEQPKEHRGGYHSRRLREEASREYTSDILAYWQNQNG</sequence>